<gene>
    <name evidence="1" type="ORF">Ae201684_010448</name>
</gene>
<name>A0A6G0WY71_9STRA</name>
<dbReference type="Proteomes" id="UP000481153">
    <property type="component" value="Unassembled WGS sequence"/>
</dbReference>
<evidence type="ECO:0000313" key="2">
    <source>
        <dbReference type="Proteomes" id="UP000481153"/>
    </source>
</evidence>
<protein>
    <submittedName>
        <fullName evidence="1">Uncharacterized protein</fullName>
    </submittedName>
</protein>
<accession>A0A6G0WY71</accession>
<dbReference type="VEuPathDB" id="FungiDB:AeMF1_012913"/>
<reference evidence="1 2" key="1">
    <citation type="submission" date="2019-07" db="EMBL/GenBank/DDBJ databases">
        <title>Genomics analysis of Aphanomyces spp. identifies a new class of oomycete effector associated with host adaptation.</title>
        <authorList>
            <person name="Gaulin E."/>
        </authorList>
    </citation>
    <scope>NUCLEOTIDE SEQUENCE [LARGE SCALE GENOMIC DNA]</scope>
    <source>
        <strain evidence="1 2">ATCC 201684</strain>
    </source>
</reference>
<keyword evidence="2" id="KW-1185">Reference proteome</keyword>
<organism evidence="1 2">
    <name type="scientific">Aphanomyces euteiches</name>
    <dbReference type="NCBI Taxonomy" id="100861"/>
    <lineage>
        <taxon>Eukaryota</taxon>
        <taxon>Sar</taxon>
        <taxon>Stramenopiles</taxon>
        <taxon>Oomycota</taxon>
        <taxon>Saprolegniomycetes</taxon>
        <taxon>Saprolegniales</taxon>
        <taxon>Verrucalvaceae</taxon>
        <taxon>Aphanomyces</taxon>
    </lineage>
</organism>
<evidence type="ECO:0000313" key="1">
    <source>
        <dbReference type="EMBL" id="KAF0732458.1"/>
    </source>
</evidence>
<dbReference type="AlphaFoldDB" id="A0A6G0WY71"/>
<dbReference type="EMBL" id="VJMJ01000132">
    <property type="protein sequence ID" value="KAF0732458.1"/>
    <property type="molecule type" value="Genomic_DNA"/>
</dbReference>
<sequence length="120" mass="14126">MNDDAYHRVLLCQDSMRCICSFQCGMDGVVKYLHEATKSLLDRLNDGMPWSMHHETYESYQQERLDVICKLYDDFFKPWYSAYKAVQLLSAAYLFKPMPEFMAISTCDVSGHDSLYIQRR</sequence>
<comment type="caution">
    <text evidence="1">The sequence shown here is derived from an EMBL/GenBank/DDBJ whole genome shotgun (WGS) entry which is preliminary data.</text>
</comment>
<proteinExistence type="predicted"/>